<protein>
    <recommendedName>
        <fullName evidence="3">Glutamine--fructose-6-phosphate aminotransferase [isomerizing]</fullName>
        <ecNumber evidence="2">2.6.1.16</ecNumber>
    </recommendedName>
</protein>
<dbReference type="FunFam" id="3.60.20.10:FF:000006">
    <property type="entry name" value="Glutamine--fructose-6-phosphate aminotransferase [isomerizing]"/>
    <property type="match status" value="1"/>
</dbReference>
<dbReference type="GO" id="GO:0006002">
    <property type="term" value="P:fructose 6-phosphate metabolic process"/>
    <property type="evidence" value="ECO:0007669"/>
    <property type="project" value="TreeGrafter"/>
</dbReference>
<dbReference type="Pfam" id="PF01380">
    <property type="entry name" value="SIS"/>
    <property type="match status" value="2"/>
</dbReference>
<dbReference type="PROSITE" id="PS51278">
    <property type="entry name" value="GATASE_TYPE_2"/>
    <property type="match status" value="1"/>
</dbReference>
<evidence type="ECO:0000256" key="4">
    <source>
        <dbReference type="ARBA" id="ARBA00022576"/>
    </source>
</evidence>
<organism evidence="10">
    <name type="scientific">viral metagenome</name>
    <dbReference type="NCBI Taxonomy" id="1070528"/>
    <lineage>
        <taxon>unclassified sequences</taxon>
        <taxon>metagenomes</taxon>
        <taxon>organismal metagenomes</taxon>
    </lineage>
</organism>
<dbReference type="CDD" id="cd05008">
    <property type="entry name" value="SIS_GlmS_GlmD_1"/>
    <property type="match status" value="1"/>
</dbReference>
<dbReference type="PROSITE" id="PS51464">
    <property type="entry name" value="SIS"/>
    <property type="match status" value="2"/>
</dbReference>
<comment type="catalytic activity">
    <reaction evidence="1">
        <text>D-fructose 6-phosphate + L-glutamine = D-glucosamine 6-phosphate + L-glutamate</text>
        <dbReference type="Rhea" id="RHEA:13237"/>
        <dbReference type="ChEBI" id="CHEBI:29985"/>
        <dbReference type="ChEBI" id="CHEBI:58359"/>
        <dbReference type="ChEBI" id="CHEBI:58725"/>
        <dbReference type="ChEBI" id="CHEBI:61527"/>
        <dbReference type="EC" id="2.6.1.16"/>
    </reaction>
</comment>
<dbReference type="InterPro" id="IPR017932">
    <property type="entry name" value="GATase_2_dom"/>
</dbReference>
<dbReference type="AlphaFoldDB" id="A0A6C0DLL0"/>
<keyword evidence="5" id="KW-0808">Transferase</keyword>
<dbReference type="FunFam" id="3.40.50.10490:FF:000036">
    <property type="entry name" value="Glutamine-fructose-6-phosphate transaminase (Isomerizing), variant"/>
    <property type="match status" value="1"/>
</dbReference>
<keyword evidence="6" id="KW-0677">Repeat</keyword>
<dbReference type="Pfam" id="PF13522">
    <property type="entry name" value="GATase_6"/>
    <property type="match status" value="1"/>
</dbReference>
<dbReference type="Gene3D" id="3.40.50.10490">
    <property type="entry name" value="Glucose-6-phosphate isomerase like protein, domain 1"/>
    <property type="match status" value="2"/>
</dbReference>
<dbReference type="CDD" id="cd00714">
    <property type="entry name" value="GFAT"/>
    <property type="match status" value="1"/>
</dbReference>
<feature type="domain" description="Glutamine amidotransferase type-2" evidence="8">
    <location>
        <begin position="2"/>
        <end position="224"/>
    </location>
</feature>
<evidence type="ECO:0000256" key="7">
    <source>
        <dbReference type="ARBA" id="ARBA00022962"/>
    </source>
</evidence>
<name>A0A6C0DLL0_9ZZZZ</name>
<dbReference type="PANTHER" id="PTHR10937:SF0">
    <property type="entry name" value="GLUTAMINE--FRUCTOSE-6-PHOSPHATE TRANSAMINASE (ISOMERIZING)"/>
    <property type="match status" value="1"/>
</dbReference>
<dbReference type="InterPro" id="IPR035466">
    <property type="entry name" value="GlmS/AgaS_SIS"/>
</dbReference>
<dbReference type="InterPro" id="IPR046348">
    <property type="entry name" value="SIS_dom_sf"/>
</dbReference>
<dbReference type="PANTHER" id="PTHR10937">
    <property type="entry name" value="GLUCOSAMINE--FRUCTOSE-6-PHOSPHATE AMINOTRANSFERASE, ISOMERIZING"/>
    <property type="match status" value="1"/>
</dbReference>
<dbReference type="EC" id="2.6.1.16" evidence="2"/>
<dbReference type="NCBIfam" id="NF001484">
    <property type="entry name" value="PRK00331.1"/>
    <property type="match status" value="1"/>
</dbReference>
<accession>A0A6C0DLL0</accession>
<feature type="domain" description="SIS" evidence="9">
    <location>
        <begin position="291"/>
        <end position="431"/>
    </location>
</feature>
<evidence type="ECO:0000256" key="2">
    <source>
        <dbReference type="ARBA" id="ARBA00012916"/>
    </source>
</evidence>
<dbReference type="SUPFAM" id="SSF53697">
    <property type="entry name" value="SIS domain"/>
    <property type="match status" value="1"/>
</dbReference>
<dbReference type="InterPro" id="IPR001347">
    <property type="entry name" value="SIS_dom"/>
</dbReference>
<dbReference type="InterPro" id="IPR035490">
    <property type="entry name" value="GlmS/FrlB_SIS"/>
</dbReference>
<evidence type="ECO:0000256" key="6">
    <source>
        <dbReference type="ARBA" id="ARBA00022737"/>
    </source>
</evidence>
<keyword evidence="4" id="KW-0032">Aminotransferase</keyword>
<evidence type="ECO:0000256" key="1">
    <source>
        <dbReference type="ARBA" id="ARBA00001031"/>
    </source>
</evidence>
<dbReference type="GO" id="GO:0006487">
    <property type="term" value="P:protein N-linked glycosylation"/>
    <property type="evidence" value="ECO:0007669"/>
    <property type="project" value="TreeGrafter"/>
</dbReference>
<evidence type="ECO:0000256" key="5">
    <source>
        <dbReference type="ARBA" id="ARBA00022679"/>
    </source>
</evidence>
<dbReference type="InterPro" id="IPR029055">
    <property type="entry name" value="Ntn_hydrolases_N"/>
</dbReference>
<dbReference type="NCBIfam" id="TIGR01135">
    <property type="entry name" value="glmS"/>
    <property type="match status" value="1"/>
</dbReference>
<dbReference type="GO" id="GO:0097367">
    <property type="term" value="F:carbohydrate derivative binding"/>
    <property type="evidence" value="ECO:0007669"/>
    <property type="project" value="InterPro"/>
</dbReference>
<evidence type="ECO:0000313" key="10">
    <source>
        <dbReference type="EMBL" id="QHT17232.1"/>
    </source>
</evidence>
<evidence type="ECO:0000256" key="3">
    <source>
        <dbReference type="ARBA" id="ARBA00016090"/>
    </source>
</evidence>
<dbReference type="InterPro" id="IPR047084">
    <property type="entry name" value="GFAT_N"/>
</dbReference>
<feature type="domain" description="SIS" evidence="9">
    <location>
        <begin position="457"/>
        <end position="601"/>
    </location>
</feature>
<evidence type="ECO:0000259" key="9">
    <source>
        <dbReference type="PROSITE" id="PS51464"/>
    </source>
</evidence>
<sequence length="611" mass="69107">MCGIISIITRNDNFMDIMFDGLRQLQNRGYDSAGICSIYNNKFILNKYASDDKTTALDKLEYHVVDYIDSSIGIGHTRWATHGPKTDENSHPHISSDNKFAIVHNGIIENYKYLKDYLLKQGYTFKSQTDTEVIANLLAFTYKKHNNVIESINETIQLLEGTWGLSILCIDTPNKIYCTRHGSPLLISNNDDYVIVSSEQSGFSKFTNRFFVLKNYDICIIDKTDDKLTIKTNEHYELKNTTIAVENSIGNYPHWTIKEIYEQIDSINNVISYGGRLRSLTEVKLGGLETHKTELLKIDNLILLGCGTSYYSSMLGVHYFKDLCNFNCVLSFDGAEFTEKDIPLYGTTALILLSQSGETKDLYRCIQIAKEKGLFTIGVVNVVDSLIAREVNCGCYLNAGREMAVASTKSFTSQCILLSMIAIWFSQNKNIHNGKRLLYIKDLYNLQKDVIDVFDGIEEKITKHIDMFNNSSCFLLGKGKSEAIAKEGALKIKEITYIHSEGYSTSSLKHGPFALLTDDFPVIIIALNDEFYTKNENAYNEIKSRNAKILFITDNADAIQDKENVILIPENRNYGEIFTVIILQLLAYKLSIARGINPDFPKNLAKVVTVE</sequence>
<dbReference type="GO" id="GO:0006047">
    <property type="term" value="P:UDP-N-acetylglucosamine metabolic process"/>
    <property type="evidence" value="ECO:0007669"/>
    <property type="project" value="TreeGrafter"/>
</dbReference>
<dbReference type="InterPro" id="IPR005855">
    <property type="entry name" value="GFAT"/>
</dbReference>
<reference evidence="10" key="1">
    <citation type="journal article" date="2020" name="Nature">
        <title>Giant virus diversity and host interactions through global metagenomics.</title>
        <authorList>
            <person name="Schulz F."/>
            <person name="Roux S."/>
            <person name="Paez-Espino D."/>
            <person name="Jungbluth S."/>
            <person name="Walsh D.A."/>
            <person name="Denef V.J."/>
            <person name="McMahon K.D."/>
            <person name="Konstantinidis K.T."/>
            <person name="Eloe-Fadrosh E.A."/>
            <person name="Kyrpides N.C."/>
            <person name="Woyke T."/>
        </authorList>
    </citation>
    <scope>NUCLEOTIDE SEQUENCE</scope>
    <source>
        <strain evidence="10">GVMAG-M-3300023174-24</strain>
    </source>
</reference>
<dbReference type="SUPFAM" id="SSF56235">
    <property type="entry name" value="N-terminal nucleophile aminohydrolases (Ntn hydrolases)"/>
    <property type="match status" value="1"/>
</dbReference>
<proteinExistence type="predicted"/>
<evidence type="ECO:0000259" key="8">
    <source>
        <dbReference type="PROSITE" id="PS51278"/>
    </source>
</evidence>
<dbReference type="GO" id="GO:0004360">
    <property type="term" value="F:glutamine-fructose-6-phosphate transaminase (isomerizing) activity"/>
    <property type="evidence" value="ECO:0007669"/>
    <property type="project" value="UniProtKB-EC"/>
</dbReference>
<dbReference type="CDD" id="cd05009">
    <property type="entry name" value="SIS_GlmS_GlmD_2"/>
    <property type="match status" value="1"/>
</dbReference>
<keyword evidence="7" id="KW-0315">Glutamine amidotransferase</keyword>
<dbReference type="EMBL" id="MN739632">
    <property type="protein sequence ID" value="QHT17232.1"/>
    <property type="molecule type" value="Genomic_DNA"/>
</dbReference>
<dbReference type="Gene3D" id="3.60.20.10">
    <property type="entry name" value="Glutamine Phosphoribosylpyrophosphate, subunit 1, domain 1"/>
    <property type="match status" value="1"/>
</dbReference>